<accession>A0A4S9C9M0</accession>
<evidence type="ECO:0000313" key="1">
    <source>
        <dbReference type="EMBL" id="THX02434.1"/>
    </source>
</evidence>
<organism evidence="1">
    <name type="scientific">Aureobasidium pullulans</name>
    <name type="common">Black yeast</name>
    <name type="synonym">Pullularia pullulans</name>
    <dbReference type="NCBI Taxonomy" id="5580"/>
    <lineage>
        <taxon>Eukaryota</taxon>
        <taxon>Fungi</taxon>
        <taxon>Dikarya</taxon>
        <taxon>Ascomycota</taxon>
        <taxon>Pezizomycotina</taxon>
        <taxon>Dothideomycetes</taxon>
        <taxon>Dothideomycetidae</taxon>
        <taxon>Dothideales</taxon>
        <taxon>Saccotheciaceae</taxon>
        <taxon>Aureobasidium</taxon>
    </lineage>
</organism>
<dbReference type="AlphaFoldDB" id="A0A4S9C9M0"/>
<dbReference type="EMBL" id="QZAS01000039">
    <property type="protein sequence ID" value="THX02434.1"/>
    <property type="molecule type" value="Genomic_DNA"/>
</dbReference>
<gene>
    <name evidence="1" type="ORF">D6D13_08281</name>
</gene>
<protein>
    <recommendedName>
        <fullName evidence="2">F-box domain-containing protein</fullName>
    </recommendedName>
</protein>
<evidence type="ECO:0008006" key="2">
    <source>
        <dbReference type="Google" id="ProtNLM"/>
    </source>
</evidence>
<proteinExistence type="predicted"/>
<reference evidence="1" key="1">
    <citation type="submission" date="2018-10" db="EMBL/GenBank/DDBJ databases">
        <title>Fifty Aureobasidium pullulans genomes reveal a recombining polyextremotolerant generalist.</title>
        <authorList>
            <person name="Gostincar C."/>
            <person name="Turk M."/>
            <person name="Zajc J."/>
            <person name="Gunde-Cimerman N."/>
        </authorList>
    </citation>
    <scope>NUCLEOTIDE SEQUENCE [LARGE SCALE GENOMIC DNA]</scope>
    <source>
        <strain evidence="1">EXF-10085</strain>
    </source>
</reference>
<name>A0A4S9C9M0_AURPU</name>
<comment type="caution">
    <text evidence="1">The sequence shown here is derived from an EMBL/GenBank/DDBJ whole genome shotgun (WGS) entry which is preliminary data.</text>
</comment>
<sequence>MPPNMDHPPILLSLPNEILSEICAHTNGSRRRHPLKLLRLTCKHLYVPATKEFAKKFLVNPHVMVNNYSLNALVEICKHPIIGAYVRGITVEAYRLCHDRFGSDASELSEWAAEGNIEEMRGLMALLQGHMDALEEESILEDSGRAVDVLTEALKHIKVHHNSACLSLSVKRATSPLGGNKGLGKFSDHRSHGAKSRTSLLKFRATLRMLLDAAKRSECRVDEPAFIVPDEEVSCELESSVDLVTGTSIDIFAGLKSIKLALRSYDTDLTTENLALILPLAKRISTLELAARVYMEGEVVTGAKPATEHATSIIRSVRSNALRRVHLSTLVCEQRDLQAFLDKHKSTIKELLLTEIVVVGSWNQMLEWFSDNLCLRRLEFNTLSTIDVGDRNGYDADDHHVVDLVLSPDYLSMPNEIIARVCKYVAVHDHAKPISNLRLTCKHFYAPATKELAQGFLAEPYVMMNRYSLEALVEICKHPLFGPHVRGIAFESSRLSLTLFDDIHYRLRTSLTDKDLVAMTQARKQMTFFLELYEQEQSLQQTGEASKLVREACSLLRQYRNAVKMALATVSIDHNGPYPMGYHKALTQFICSNGDGLSNFMAAKDVSSTLLLMLEASDASECEISSLDIGAWDFHHYDTCADLSNVRIASKVLTALTEIHLYLDPGPLQDGLDRILEATLPFANRLQKVYLEFGQDAEKLNITTFREADLLKFLGLHKKALKQVTLQDLPLAGPWVQLLSWIRDNLSLDKLVILCVSEFDEHDLHERGYGKPTLWFRGGFDIRGPTAMRPALDKFLAQKRKQLTGDEDHGLAEYELDYGQPRVIE</sequence>